<dbReference type="Gene3D" id="1.10.10.60">
    <property type="entry name" value="Homeodomain-like"/>
    <property type="match status" value="2"/>
</dbReference>
<dbReference type="SMART" id="SM00448">
    <property type="entry name" value="REC"/>
    <property type="match status" value="1"/>
</dbReference>
<dbReference type="InterPro" id="IPR009057">
    <property type="entry name" value="Homeodomain-like_sf"/>
</dbReference>
<dbReference type="CDD" id="cd17536">
    <property type="entry name" value="REC_YesN-like"/>
    <property type="match status" value="1"/>
</dbReference>
<reference evidence="7" key="1">
    <citation type="submission" date="2023-04" db="EMBL/GenBank/DDBJ databases">
        <title>Comparative genomic analysis of Cohnella hashimotonis sp. nov., isolated from the International Space Station.</title>
        <authorList>
            <person name="Venkateswaran K."/>
            <person name="Simpson A."/>
        </authorList>
    </citation>
    <scope>NUCLEOTIDE SEQUENCE</scope>
    <source>
        <strain evidence="7">F6_2S_P_1</strain>
    </source>
</reference>
<evidence type="ECO:0000259" key="5">
    <source>
        <dbReference type="PROSITE" id="PS01124"/>
    </source>
</evidence>
<sequence length="475" mass="54867">MIRTLIVEDEALVREQMIRTLPWEANRIQIVGGVGSGRKALDFIGEHKIDLLITDLDMPHMSGIELMKSVRANHPQIQMVVLTCYQDFNYIQEAMRIGAIDYIVKTQLDMETVEDVLRRIGDRIAFEQGSRVAGMRSALPSVSGDGGLLLTASATEANVIDLYALDWIVPDRLMDVDQGSWFYACAPGEDRQANVDLFLAEPRLQQWAVTQVNGLGNIAAHELRSLLKNYIGYQLFYRYKRRDRVYEVDLSLPPSTESGDHDAQALQKEWLALTWLHDDRLFEELLQRTGREKPTPASLGHMFYSIFVEWTKMLDTGFQTASLIGQFERLRFWEDWTAWLEQTRAHIRQRLRKRIYSDEMVQSVMKAVEMMNDNIGADIKQDDIARRVNVSRSYFSQMFKNVVGRPFGDYVRLLRVNRAQSMLLQSNAPIYIVAKTCGFEDEKYFSKMFRDHIGLLPTEYRSLYQTKSDLCQTKT</sequence>
<dbReference type="InterPro" id="IPR018060">
    <property type="entry name" value="HTH_AraC"/>
</dbReference>
<evidence type="ECO:0000256" key="3">
    <source>
        <dbReference type="ARBA" id="ARBA00023163"/>
    </source>
</evidence>
<dbReference type="PANTHER" id="PTHR43280:SF2">
    <property type="entry name" value="HTH-TYPE TRANSCRIPTIONAL REGULATOR EXSA"/>
    <property type="match status" value="1"/>
</dbReference>
<keyword evidence="4" id="KW-0597">Phosphoprotein</keyword>
<evidence type="ECO:0000256" key="1">
    <source>
        <dbReference type="ARBA" id="ARBA00023015"/>
    </source>
</evidence>
<dbReference type="InterPro" id="IPR001789">
    <property type="entry name" value="Sig_transdc_resp-reg_receiver"/>
</dbReference>
<gene>
    <name evidence="7" type="ORF">KB449_01935</name>
</gene>
<dbReference type="PANTHER" id="PTHR43280">
    <property type="entry name" value="ARAC-FAMILY TRANSCRIPTIONAL REGULATOR"/>
    <property type="match status" value="1"/>
</dbReference>
<dbReference type="InterPro" id="IPR011006">
    <property type="entry name" value="CheY-like_superfamily"/>
</dbReference>
<accession>A0ABT6TA47</accession>
<dbReference type="RefSeq" id="WP_282906746.1">
    <property type="nucleotide sequence ID" value="NZ_JAGRPV010000001.1"/>
</dbReference>
<evidence type="ECO:0000313" key="7">
    <source>
        <dbReference type="EMBL" id="MDI4643695.1"/>
    </source>
</evidence>
<dbReference type="SUPFAM" id="SSF52172">
    <property type="entry name" value="CheY-like"/>
    <property type="match status" value="1"/>
</dbReference>
<evidence type="ECO:0000259" key="6">
    <source>
        <dbReference type="PROSITE" id="PS50110"/>
    </source>
</evidence>
<feature type="modified residue" description="4-aspartylphosphate" evidence="4">
    <location>
        <position position="55"/>
    </location>
</feature>
<proteinExistence type="predicted"/>
<protein>
    <submittedName>
        <fullName evidence="7">Response regulator</fullName>
    </submittedName>
</protein>
<comment type="caution">
    <text evidence="7">The sequence shown here is derived from an EMBL/GenBank/DDBJ whole genome shotgun (WGS) entry which is preliminary data.</text>
</comment>
<feature type="domain" description="HTH araC/xylS-type" evidence="5">
    <location>
        <begin position="365"/>
        <end position="463"/>
    </location>
</feature>
<keyword evidence="1" id="KW-0805">Transcription regulation</keyword>
<dbReference type="PROSITE" id="PS01124">
    <property type="entry name" value="HTH_ARAC_FAMILY_2"/>
    <property type="match status" value="1"/>
</dbReference>
<keyword evidence="8" id="KW-1185">Reference proteome</keyword>
<organism evidence="7 8">
    <name type="scientific">Cohnella hashimotonis</name>
    <dbReference type="NCBI Taxonomy" id="2826895"/>
    <lineage>
        <taxon>Bacteria</taxon>
        <taxon>Bacillati</taxon>
        <taxon>Bacillota</taxon>
        <taxon>Bacilli</taxon>
        <taxon>Bacillales</taxon>
        <taxon>Paenibacillaceae</taxon>
        <taxon>Cohnella</taxon>
    </lineage>
</organism>
<keyword evidence="3" id="KW-0804">Transcription</keyword>
<dbReference type="Pfam" id="PF12833">
    <property type="entry name" value="HTH_18"/>
    <property type="match status" value="1"/>
</dbReference>
<name>A0ABT6TA47_9BACL</name>
<dbReference type="SMART" id="SM00342">
    <property type="entry name" value="HTH_ARAC"/>
    <property type="match status" value="1"/>
</dbReference>
<dbReference type="PROSITE" id="PS50110">
    <property type="entry name" value="RESPONSE_REGULATORY"/>
    <property type="match status" value="1"/>
</dbReference>
<dbReference type="SUPFAM" id="SSF46689">
    <property type="entry name" value="Homeodomain-like"/>
    <property type="match status" value="2"/>
</dbReference>
<dbReference type="Gene3D" id="3.40.50.2300">
    <property type="match status" value="1"/>
</dbReference>
<dbReference type="Proteomes" id="UP001161691">
    <property type="component" value="Unassembled WGS sequence"/>
</dbReference>
<keyword evidence="2" id="KW-0238">DNA-binding</keyword>
<feature type="domain" description="Response regulatory" evidence="6">
    <location>
        <begin position="3"/>
        <end position="120"/>
    </location>
</feature>
<dbReference type="EMBL" id="JAGRPV010000001">
    <property type="protein sequence ID" value="MDI4643695.1"/>
    <property type="molecule type" value="Genomic_DNA"/>
</dbReference>
<evidence type="ECO:0000256" key="2">
    <source>
        <dbReference type="ARBA" id="ARBA00023125"/>
    </source>
</evidence>
<evidence type="ECO:0000256" key="4">
    <source>
        <dbReference type="PROSITE-ProRule" id="PRU00169"/>
    </source>
</evidence>
<evidence type="ECO:0000313" key="8">
    <source>
        <dbReference type="Proteomes" id="UP001161691"/>
    </source>
</evidence>
<dbReference type="Pfam" id="PF00072">
    <property type="entry name" value="Response_reg"/>
    <property type="match status" value="1"/>
</dbReference>